<reference evidence="2 3" key="1">
    <citation type="submission" date="2018-05" db="EMBL/GenBank/DDBJ databases">
        <title>Draft genome of Methanospirillum lacunae Ki8-1.</title>
        <authorList>
            <person name="Dueholm M.S."/>
            <person name="Nielsen P.H."/>
            <person name="Bakmann L.F."/>
            <person name="Otzen D.E."/>
        </authorList>
    </citation>
    <scope>NUCLEOTIDE SEQUENCE [LARGE SCALE GENOMIC DNA]</scope>
    <source>
        <strain evidence="2 3">Ki8-1</strain>
    </source>
</reference>
<sequence length="331" mass="37209">MNKTNNQSSHKTDDATVTTLETLNREAIKKIQEYIVGNQDLIQLILVALLANGHILIEGVPGTAKTTIAKSIALITGCEFRRIQGAVDIQPADIIGIRTYDLVSRDFVLKPGPVFTNILLADELNRMNPKAQSAFIESMSERQATIDGDTIPLPDPFIVIATQNPYEMEGTFPMIEVQRDRFMFSMDTSHLDSEEELMIIRRASDGKLNWKNYADSITPLIEKETLIQLIRKISDIHVEDPILHYIRDIIIKTRNHPDIALGASSRASISFISGVKSFAALQGREYVIPDDVKWIAQKVLKHRIYLTREAEIEGITSSEIIQEILESVEVQ</sequence>
<dbReference type="Gene3D" id="3.40.50.300">
    <property type="entry name" value="P-loop containing nucleotide triphosphate hydrolases"/>
    <property type="match status" value="1"/>
</dbReference>
<dbReference type="InterPro" id="IPR011703">
    <property type="entry name" value="ATPase_AAA-3"/>
</dbReference>
<dbReference type="Proteomes" id="UP000245657">
    <property type="component" value="Unassembled WGS sequence"/>
</dbReference>
<dbReference type="Gene3D" id="1.10.8.80">
    <property type="entry name" value="Magnesium chelatase subunit I, C-Terminal domain"/>
    <property type="match status" value="1"/>
</dbReference>
<dbReference type="GeneID" id="97548520"/>
<dbReference type="PANTHER" id="PTHR42759">
    <property type="entry name" value="MOXR FAMILY PROTEIN"/>
    <property type="match status" value="1"/>
</dbReference>
<protein>
    <submittedName>
        <fullName evidence="2">ATPase</fullName>
    </submittedName>
</protein>
<dbReference type="OrthoDB" id="24581at2157"/>
<dbReference type="InterPro" id="IPR027417">
    <property type="entry name" value="P-loop_NTPase"/>
</dbReference>
<dbReference type="InterPro" id="IPR041628">
    <property type="entry name" value="ChlI/MoxR_AAA_lid"/>
</dbReference>
<feature type="domain" description="AAA+ ATPase" evidence="1">
    <location>
        <begin position="51"/>
        <end position="192"/>
    </location>
</feature>
<evidence type="ECO:0000313" key="3">
    <source>
        <dbReference type="Proteomes" id="UP000245657"/>
    </source>
</evidence>
<proteinExistence type="predicted"/>
<dbReference type="EMBL" id="QGMY01000006">
    <property type="protein sequence ID" value="PWR72778.1"/>
    <property type="molecule type" value="Genomic_DNA"/>
</dbReference>
<dbReference type="Pfam" id="PF07726">
    <property type="entry name" value="AAA_3"/>
    <property type="match status" value="1"/>
</dbReference>
<dbReference type="GO" id="GO:0016887">
    <property type="term" value="F:ATP hydrolysis activity"/>
    <property type="evidence" value="ECO:0007669"/>
    <property type="project" value="InterPro"/>
</dbReference>
<dbReference type="CDD" id="cd00009">
    <property type="entry name" value="AAA"/>
    <property type="match status" value="1"/>
</dbReference>
<dbReference type="InterPro" id="IPR050764">
    <property type="entry name" value="CbbQ/NirQ/NorQ/GpvN"/>
</dbReference>
<dbReference type="InterPro" id="IPR003593">
    <property type="entry name" value="AAA+_ATPase"/>
</dbReference>
<dbReference type="AlphaFoldDB" id="A0A2V2N8E3"/>
<evidence type="ECO:0000259" key="1">
    <source>
        <dbReference type="SMART" id="SM00382"/>
    </source>
</evidence>
<gene>
    <name evidence="2" type="ORF">DK846_07450</name>
</gene>
<dbReference type="PIRSF" id="PIRSF002849">
    <property type="entry name" value="AAA_ATPase_chaperone_MoxR_prd"/>
    <property type="match status" value="1"/>
</dbReference>
<accession>A0A2V2N8E3</accession>
<organism evidence="2 3">
    <name type="scientific">Methanospirillum lacunae</name>
    <dbReference type="NCBI Taxonomy" id="668570"/>
    <lineage>
        <taxon>Archaea</taxon>
        <taxon>Methanobacteriati</taxon>
        <taxon>Methanobacteriota</taxon>
        <taxon>Stenosarchaea group</taxon>
        <taxon>Methanomicrobia</taxon>
        <taxon>Methanomicrobiales</taxon>
        <taxon>Methanospirillaceae</taxon>
        <taxon>Methanospirillum</taxon>
    </lineage>
</organism>
<dbReference type="SUPFAM" id="SSF52540">
    <property type="entry name" value="P-loop containing nucleoside triphosphate hydrolases"/>
    <property type="match status" value="1"/>
</dbReference>
<dbReference type="PANTHER" id="PTHR42759:SF1">
    <property type="entry name" value="MAGNESIUM-CHELATASE SUBUNIT CHLD"/>
    <property type="match status" value="1"/>
</dbReference>
<evidence type="ECO:0000313" key="2">
    <source>
        <dbReference type="EMBL" id="PWR72778.1"/>
    </source>
</evidence>
<dbReference type="SMART" id="SM00382">
    <property type="entry name" value="AAA"/>
    <property type="match status" value="1"/>
</dbReference>
<dbReference type="RefSeq" id="WP_109968289.1">
    <property type="nucleotide sequence ID" value="NZ_CP176093.1"/>
</dbReference>
<dbReference type="GO" id="GO:0005524">
    <property type="term" value="F:ATP binding"/>
    <property type="evidence" value="ECO:0007669"/>
    <property type="project" value="InterPro"/>
</dbReference>
<comment type="caution">
    <text evidence="2">The sequence shown here is derived from an EMBL/GenBank/DDBJ whole genome shotgun (WGS) entry which is preliminary data.</text>
</comment>
<dbReference type="Pfam" id="PF17863">
    <property type="entry name" value="AAA_lid_2"/>
    <property type="match status" value="1"/>
</dbReference>
<keyword evidence="3" id="KW-1185">Reference proteome</keyword>
<name>A0A2V2N8E3_9EURY</name>